<reference evidence="2" key="2">
    <citation type="submission" date="2022-09" db="EMBL/GenBank/DDBJ databases">
        <title>Genome analysis and characterization of larvicidal activity of Brevibacillus strains.</title>
        <authorList>
            <person name="Patrusheva E.V."/>
            <person name="Izotova A.O."/>
            <person name="Toshchakov S.V."/>
            <person name="Sineoky S.P."/>
        </authorList>
    </citation>
    <scope>NUCLEOTIDE SEQUENCE</scope>
    <source>
        <strain evidence="2">VKPM_B-13247</strain>
    </source>
</reference>
<dbReference type="AlphaFoldDB" id="A0AAP3DLH3"/>
<evidence type="ECO:0000256" key="1">
    <source>
        <dbReference type="SAM" id="Phobius"/>
    </source>
</evidence>
<evidence type="ECO:0000313" key="5">
    <source>
        <dbReference type="Proteomes" id="UP001077662"/>
    </source>
</evidence>
<evidence type="ECO:0000313" key="2">
    <source>
        <dbReference type="EMBL" id="MCZ0809225.1"/>
    </source>
</evidence>
<accession>A0AAP3DLH3</accession>
<keyword evidence="1" id="KW-0472">Membrane</keyword>
<evidence type="ECO:0000313" key="4">
    <source>
        <dbReference type="Proteomes" id="UP000239759"/>
    </source>
</evidence>
<protein>
    <submittedName>
        <fullName evidence="2">Uncharacterized protein</fullName>
    </submittedName>
</protein>
<gene>
    <name evidence="3" type="ORF">C4A77_05735</name>
    <name evidence="2" type="ORF">O0554_20360</name>
</gene>
<keyword evidence="1" id="KW-0812">Transmembrane</keyword>
<feature type="transmembrane region" description="Helical" evidence="1">
    <location>
        <begin position="37"/>
        <end position="59"/>
    </location>
</feature>
<reference evidence="3 4" key="1">
    <citation type="submission" date="2018-02" db="EMBL/GenBank/DDBJ databases">
        <title>Comparative analysis of genomes of three Brevibacillus laterosporus strains producers of potent antimicrobials isolated from silage.</title>
        <authorList>
            <person name="Kojic M."/>
            <person name="Miljkovic M."/>
            <person name="Studholme D."/>
            <person name="Filipic B."/>
        </authorList>
    </citation>
    <scope>NUCLEOTIDE SEQUENCE [LARGE SCALE GENOMIC DNA]</scope>
    <source>
        <strain evidence="3 4">BGSP11</strain>
    </source>
</reference>
<dbReference type="EMBL" id="JAPTNE010000032">
    <property type="protein sequence ID" value="MCZ0809225.1"/>
    <property type="molecule type" value="Genomic_DNA"/>
</dbReference>
<name>A0AAP3DLH3_BRELA</name>
<organism evidence="2 5">
    <name type="scientific">Brevibacillus laterosporus</name>
    <name type="common">Bacillus laterosporus</name>
    <dbReference type="NCBI Taxonomy" id="1465"/>
    <lineage>
        <taxon>Bacteria</taxon>
        <taxon>Bacillati</taxon>
        <taxon>Bacillota</taxon>
        <taxon>Bacilli</taxon>
        <taxon>Bacillales</taxon>
        <taxon>Paenibacillaceae</taxon>
        <taxon>Brevibacillus</taxon>
    </lineage>
</organism>
<comment type="caution">
    <text evidence="2">The sequence shown here is derived from an EMBL/GenBank/DDBJ whole genome shotgun (WGS) entry which is preliminary data.</text>
</comment>
<dbReference type="Proteomes" id="UP001077662">
    <property type="component" value="Unassembled WGS sequence"/>
</dbReference>
<dbReference type="EMBL" id="PRKQ01000004">
    <property type="protein sequence ID" value="PPB10667.1"/>
    <property type="molecule type" value="Genomic_DNA"/>
</dbReference>
<feature type="transmembrane region" description="Helical" evidence="1">
    <location>
        <begin position="12"/>
        <end position="31"/>
    </location>
</feature>
<dbReference type="RefSeq" id="WP_104031088.1">
    <property type="nucleotide sequence ID" value="NZ_JANSGW010000032.1"/>
</dbReference>
<dbReference type="Proteomes" id="UP000239759">
    <property type="component" value="Unassembled WGS sequence"/>
</dbReference>
<sequence length="63" mass="7319">MNTYKDKQKTVALIIALLIFLGFTLMGLYNFTRTNFFYVNLAGLLINSFMLFVITKTLYKKVV</sequence>
<proteinExistence type="predicted"/>
<evidence type="ECO:0000313" key="3">
    <source>
        <dbReference type="EMBL" id="PPB10667.1"/>
    </source>
</evidence>
<keyword evidence="1" id="KW-1133">Transmembrane helix</keyword>